<accession>A0ACC0Q121</accession>
<sequence>MDASRAEGCSSSSIPISPQWVYDVFVSFRGADTRKKFTSHLFAALEDNGFHTFRDDKELERGEFISDGLLKAIEGSRISLIVFSKDYAGSRWCLDELVKIMDCRETFKQIVVPIFYDVVPSDVRKQTGVLQDAFANHRKRLREEPDGKVEKWRAALTKAANLSGRHLLNDGDEAELIKMIIEDVRKVNPTHLNVPNRQVGLDRRVGKLNVLLNMEFNCVGIVAIWGMGGIGKTTIAKRLYNLIQHKFERSGFLANVRETSQRPNGLDELQKKLLLAILKRPHEVRNFHEGITFIKKTAFGRKKVLLILDDVDNVQQLEALAIDRDSFAPGSRIIITTRDKSSLQILELGENEIYGPEILEEDESLELFSWHAFKEDHPPEDHLDLSRQIGHYAGGLPLALEVLGSYFRGKSIPQWESAIAKIRKIPDDDVQGKLNISLKMSFDSLSEQLKKLFLDMACFFVGMGQDFIVKMLEGRNISAKDGIRKLVDRCLIHYNYHDQIVMHDMIRDMGREIVRQESLEDPGKRSRLWYPDDVLEVLRDGTGTEVVKGLILNATDIQVQVNAKAFEKMNNLWLLHLDYIHLNTGYEHISRRLLWLSWKGFPLDCIPWNFSIEKLVALDLSYSMLKKVWNGNMILNKLKFLYLSHCHYLTRTPDFSGLSSLEVLLLNDYKSLVEVDESIRCLNKLLVLGMKNCTKLQKLPSSIWMLKSLERLDLSGCSNLGNLAVFKGPLYKLRCLFFSSWTLPPKAVDSIGLSRTPIQASSWLKELNLDDCHLSYLPEQIGNLISLQTLDLARNNLSTLPDGICNLTCLKQLRLEENVSNLPSGIGRLTSLESLYLENNSLCTLPDTIGKLSCLKDLLVGNNKLSHLPSEIGDLDSLRILLLDSNNAFRALPESICKLVRLEVLSLFGCNLSHLPSEIDRLISLVDLSLRGNRSLTTPDSIWHFRCLKSIFLAGCAKLRSLPKLPKSTFVYADHCSSLESLPLELDQLGEAAGFLECNKLAENNYLTSLLKQLPKSKGLCELEDVVRILVPVGEEELRMWFPYHDGRGPNVSFVVPPSPSVNQKMLGWILRLVVWVPHGRQVRIEDSYYSQSVLINGLICNKIRRCDGRFQFAVYPTDVDHVWLMYIPQGYKEPYMPQGYKGLGLQLEVGDEVEIPMIQIGDDGRRPVDVTHPNTFVKKWAIDVIYEADEIHKGNDTWCQVVSI</sequence>
<dbReference type="EMBL" id="CM046388">
    <property type="protein sequence ID" value="KAI8571131.1"/>
    <property type="molecule type" value="Genomic_DNA"/>
</dbReference>
<comment type="caution">
    <text evidence="1">The sequence shown here is derived from an EMBL/GenBank/DDBJ whole genome shotgun (WGS) entry which is preliminary data.</text>
</comment>
<evidence type="ECO:0000313" key="1">
    <source>
        <dbReference type="EMBL" id="KAI8571131.1"/>
    </source>
</evidence>
<protein>
    <submittedName>
        <fullName evidence="1">Uncharacterized protein</fullName>
    </submittedName>
</protein>
<reference evidence="1" key="1">
    <citation type="submission" date="2022-02" db="EMBL/GenBank/DDBJ databases">
        <title>Plant Genome Project.</title>
        <authorList>
            <person name="Zhang R.-G."/>
        </authorList>
    </citation>
    <scope>NUCLEOTIDE SEQUENCE</scope>
    <source>
        <strain evidence="1">AT1</strain>
    </source>
</reference>
<gene>
    <name evidence="1" type="ORF">RHMOL_Rhmol01G0094600</name>
</gene>
<proteinExistence type="predicted"/>
<organism evidence="1 2">
    <name type="scientific">Rhododendron molle</name>
    <name type="common">Chinese azalea</name>
    <name type="synonym">Azalea mollis</name>
    <dbReference type="NCBI Taxonomy" id="49168"/>
    <lineage>
        <taxon>Eukaryota</taxon>
        <taxon>Viridiplantae</taxon>
        <taxon>Streptophyta</taxon>
        <taxon>Embryophyta</taxon>
        <taxon>Tracheophyta</taxon>
        <taxon>Spermatophyta</taxon>
        <taxon>Magnoliopsida</taxon>
        <taxon>eudicotyledons</taxon>
        <taxon>Gunneridae</taxon>
        <taxon>Pentapetalae</taxon>
        <taxon>asterids</taxon>
        <taxon>Ericales</taxon>
        <taxon>Ericaceae</taxon>
        <taxon>Ericoideae</taxon>
        <taxon>Rhodoreae</taxon>
        <taxon>Rhododendron</taxon>
    </lineage>
</organism>
<keyword evidence="2" id="KW-1185">Reference proteome</keyword>
<evidence type="ECO:0000313" key="2">
    <source>
        <dbReference type="Proteomes" id="UP001062846"/>
    </source>
</evidence>
<dbReference type="Proteomes" id="UP001062846">
    <property type="component" value="Chromosome 1"/>
</dbReference>
<name>A0ACC0Q121_RHOML</name>